<dbReference type="Proteomes" id="UP001520878">
    <property type="component" value="Unassembled WGS sequence"/>
</dbReference>
<keyword evidence="1" id="KW-0812">Transmembrane</keyword>
<keyword evidence="3" id="KW-1185">Reference proteome</keyword>
<gene>
    <name evidence="2" type="ORF">LJ739_00545</name>
</gene>
<protein>
    <recommendedName>
        <fullName evidence="4">Holin</fullName>
    </recommendedName>
</protein>
<sequence>MTNPLLLAFSAAFGALVHQFIRYGLQGIDWLAPVVVGVVTVLIYSALTSVFEKPRQTPHNGKV</sequence>
<dbReference type="RefSeq" id="WP_229156648.1">
    <property type="nucleotide sequence ID" value="NZ_JAJEWP010000001.1"/>
</dbReference>
<comment type="caution">
    <text evidence="2">The sequence shown here is derived from an EMBL/GenBank/DDBJ whole genome shotgun (WGS) entry which is preliminary data.</text>
</comment>
<evidence type="ECO:0000313" key="2">
    <source>
        <dbReference type="EMBL" id="MCC2614727.1"/>
    </source>
</evidence>
<dbReference type="EMBL" id="JAJEWP010000001">
    <property type="protein sequence ID" value="MCC2614727.1"/>
    <property type="molecule type" value="Genomic_DNA"/>
</dbReference>
<keyword evidence="1" id="KW-1133">Transmembrane helix</keyword>
<evidence type="ECO:0008006" key="4">
    <source>
        <dbReference type="Google" id="ProtNLM"/>
    </source>
</evidence>
<keyword evidence="1" id="KW-0472">Membrane</keyword>
<reference evidence="2 3" key="1">
    <citation type="submission" date="2021-10" db="EMBL/GenBank/DDBJ databases">
        <title>Draft genome of Aestuariibacter halophilus JC2043.</title>
        <authorList>
            <person name="Emsley S.A."/>
            <person name="Pfannmuller K.M."/>
            <person name="Ushijima B."/>
            <person name="Saw J.H."/>
            <person name="Videau P."/>
        </authorList>
    </citation>
    <scope>NUCLEOTIDE SEQUENCE [LARGE SCALE GENOMIC DNA]</scope>
    <source>
        <strain evidence="2 3">JC2043</strain>
    </source>
</reference>
<accession>A0ABS8G2B9</accession>
<organism evidence="2 3">
    <name type="scientific">Fluctibacter halophilus</name>
    <dbReference type="NCBI Taxonomy" id="226011"/>
    <lineage>
        <taxon>Bacteria</taxon>
        <taxon>Pseudomonadati</taxon>
        <taxon>Pseudomonadota</taxon>
        <taxon>Gammaproteobacteria</taxon>
        <taxon>Alteromonadales</taxon>
        <taxon>Alteromonadaceae</taxon>
        <taxon>Fluctibacter</taxon>
    </lineage>
</organism>
<evidence type="ECO:0000256" key="1">
    <source>
        <dbReference type="SAM" id="Phobius"/>
    </source>
</evidence>
<evidence type="ECO:0000313" key="3">
    <source>
        <dbReference type="Proteomes" id="UP001520878"/>
    </source>
</evidence>
<feature type="transmembrane region" description="Helical" evidence="1">
    <location>
        <begin position="30"/>
        <end position="51"/>
    </location>
</feature>
<name>A0ABS8G2B9_9ALTE</name>
<proteinExistence type="predicted"/>